<feature type="transmembrane region" description="Helical" evidence="2">
    <location>
        <begin position="136"/>
        <end position="161"/>
    </location>
</feature>
<comment type="caution">
    <text evidence="3">The sequence shown here is derived from an EMBL/GenBank/DDBJ whole genome shotgun (WGS) entry which is preliminary data.</text>
</comment>
<sequence length="820" mass="94790">MMRENEVPDDPSNGDEYLADITKSLNNMEPNPKLAESSETENLNSGRAFESVSENTTESSNESNRPCNKLTILFTKLFYDFAMVLIYLLSITGLAAIYFSCLISFFCFFIIVFIFFISFITSYVMSPIYLSLSGDWIKFIFSLLQVILSSPLVAFFLYFLANAISKLGNLLEQLPEFFAQRKLLIRIIKGEIKDIDSYATRVKHPILKMISICILNLLKQLFISFIGFIFFYLTFVYDYPLLLGFIIFIPTLVQIVILLLPTYFDFFKIIFGQQYKKKKGETIMEYKERPTISTKIRHWIEKRLIKKLKLIDESDDGALKFNQETQTFVTEQGEFSNKIGYSKHLYSKEQIRTLDSVPNKEDKVQKVRDDFVKHLLQVAYANEFIPLYEYGRLIFMDQYRKKMKLVLFWVFFILNMATIAYDLYRLSETYQAYFLASTVLRIIIIPLLSFYHPLIQFFSIARDKVLMIVINIATFVTFLIALIIFVCISFNSMYQKETRIRSLDYLPINKSVVYLNEKMLGHQVCQYNLYGVSSLDAFGYALGGYDVIDNPPVFENQMKTFFGENYSSHITYKVEKMSNEIPFMIFHDSNINTTIVAFRGFNSGTEIAFMVEMIANQYVIPFFEDLVPLMDTLSNLGLEWESKLAHSLGKLMFEPKNLFETYIEKVLEICIENKINEQERVLFTGINIGGAFAKIAGIQLKKYSLSFLTLPISSDFSVDTFGIEDEDMSYVTNIFVHKAVFAIAEPDVATNIGIFSIDYRTPPEWCKSEICHFNMRKESVYPAVCEIAGLCGKNSQFDNYCKTTIGEKDVATIQDFVMSL</sequence>
<feature type="transmembrane region" description="Helical" evidence="2">
    <location>
        <begin position="430"/>
        <end position="454"/>
    </location>
</feature>
<evidence type="ECO:0000256" key="1">
    <source>
        <dbReference type="SAM" id="MobiDB-lite"/>
    </source>
</evidence>
<dbReference type="Proteomes" id="UP001470230">
    <property type="component" value="Unassembled WGS sequence"/>
</dbReference>
<keyword evidence="2" id="KW-0472">Membrane</keyword>
<gene>
    <name evidence="3" type="ORF">M9Y10_014346</name>
</gene>
<feature type="transmembrane region" description="Helical" evidence="2">
    <location>
        <begin position="466"/>
        <end position="494"/>
    </location>
</feature>
<keyword evidence="4" id="KW-1185">Reference proteome</keyword>
<feature type="transmembrane region" description="Helical" evidence="2">
    <location>
        <begin position="209"/>
        <end position="233"/>
    </location>
</feature>
<organism evidence="3 4">
    <name type="scientific">Tritrichomonas musculus</name>
    <dbReference type="NCBI Taxonomy" id="1915356"/>
    <lineage>
        <taxon>Eukaryota</taxon>
        <taxon>Metamonada</taxon>
        <taxon>Parabasalia</taxon>
        <taxon>Tritrichomonadida</taxon>
        <taxon>Tritrichomonadidae</taxon>
        <taxon>Tritrichomonas</taxon>
    </lineage>
</organism>
<name>A0ABR2L0H1_9EUKA</name>
<feature type="transmembrane region" description="Helical" evidence="2">
    <location>
        <begin position="405"/>
        <end position="424"/>
    </location>
</feature>
<dbReference type="EMBL" id="JAPFFF010000002">
    <property type="protein sequence ID" value="KAK8896446.1"/>
    <property type="molecule type" value="Genomic_DNA"/>
</dbReference>
<protein>
    <recommendedName>
        <fullName evidence="5">Fungal lipase-like domain-containing protein</fullName>
    </recommendedName>
</protein>
<keyword evidence="2" id="KW-0812">Transmembrane</keyword>
<feature type="region of interest" description="Disordered" evidence="1">
    <location>
        <begin position="26"/>
        <end position="45"/>
    </location>
</feature>
<feature type="transmembrane region" description="Helical" evidence="2">
    <location>
        <begin position="239"/>
        <end position="260"/>
    </location>
</feature>
<evidence type="ECO:0008006" key="5">
    <source>
        <dbReference type="Google" id="ProtNLM"/>
    </source>
</evidence>
<keyword evidence="2" id="KW-1133">Transmembrane helix</keyword>
<evidence type="ECO:0000256" key="2">
    <source>
        <dbReference type="SAM" id="Phobius"/>
    </source>
</evidence>
<evidence type="ECO:0000313" key="3">
    <source>
        <dbReference type="EMBL" id="KAK8896446.1"/>
    </source>
</evidence>
<accession>A0ABR2L0H1</accession>
<reference evidence="3 4" key="1">
    <citation type="submission" date="2024-04" db="EMBL/GenBank/DDBJ databases">
        <title>Tritrichomonas musculus Genome.</title>
        <authorList>
            <person name="Alves-Ferreira E."/>
            <person name="Grigg M."/>
            <person name="Lorenzi H."/>
            <person name="Galac M."/>
        </authorList>
    </citation>
    <scope>NUCLEOTIDE SEQUENCE [LARGE SCALE GENOMIC DNA]</scope>
    <source>
        <strain evidence="3 4">EAF2021</strain>
    </source>
</reference>
<feature type="transmembrane region" description="Helical" evidence="2">
    <location>
        <begin position="106"/>
        <end position="130"/>
    </location>
</feature>
<evidence type="ECO:0000313" key="4">
    <source>
        <dbReference type="Proteomes" id="UP001470230"/>
    </source>
</evidence>
<feature type="transmembrane region" description="Helical" evidence="2">
    <location>
        <begin position="78"/>
        <end position="99"/>
    </location>
</feature>
<proteinExistence type="predicted"/>